<dbReference type="GO" id="GO:0004534">
    <property type="term" value="F:5'-3' RNA exonuclease activity"/>
    <property type="evidence" value="ECO:0007669"/>
    <property type="project" value="TreeGrafter"/>
</dbReference>
<dbReference type="InterPro" id="IPR052018">
    <property type="entry name" value="PHP_domain"/>
</dbReference>
<dbReference type="SUPFAM" id="SSF89550">
    <property type="entry name" value="PHP domain-like"/>
    <property type="match status" value="1"/>
</dbReference>
<dbReference type="EMBL" id="WSZK01000015">
    <property type="protein sequence ID" value="MWG34400.1"/>
    <property type="molecule type" value="Genomic_DNA"/>
</dbReference>
<feature type="domain" description="Polymerase/histidinol phosphatase N-terminal" evidence="1">
    <location>
        <begin position="4"/>
        <end position="68"/>
    </location>
</feature>
<dbReference type="Proteomes" id="UP000451471">
    <property type="component" value="Unassembled WGS sequence"/>
</dbReference>
<dbReference type="SMART" id="SM00481">
    <property type="entry name" value="POLIIIAc"/>
    <property type="match status" value="1"/>
</dbReference>
<accession>A0A6B0GIE8</accession>
<reference evidence="2 3" key="1">
    <citation type="submission" date="2019-12" db="EMBL/GenBank/DDBJ databases">
        <title>Halocatena pleomorpha gen. nov. sp. nov., an extremely halophilic archaeon of family Halobacteriaceae isolated from saltpan soil.</title>
        <authorList>
            <person name="Pal Y."/>
            <person name="Verma A."/>
            <person name="Krishnamurthi S."/>
            <person name="Kumar P."/>
        </authorList>
    </citation>
    <scope>NUCLEOTIDE SEQUENCE [LARGE SCALE GENOMIC DNA]</scope>
    <source>
        <strain evidence="2 3">JCM 16495</strain>
    </source>
</reference>
<gene>
    <name evidence="2" type="ORF">GQS65_07840</name>
</gene>
<protein>
    <submittedName>
        <fullName evidence="2">PHP domain-containing protein</fullName>
    </submittedName>
</protein>
<sequence length="259" mass="28080">MVVADLHTHTTNSDGQFTLETLVAAAREYDVRVVAVTDHDRTHPDLNTPVTHVDGVTVVHGIELRVDAGDQEVDLLGYAVTDTASLGAETDRIQADRIERARKTVALVEAETGVDLDVAFEPGVGRPHVARAVAESDAPYDYEGAFDHLIGDDGPCYVARAVPSFERGVDLLSEACGLVGLAHPLRYGDPEAALALCDRLDAVEYHYDYGREVDLRPVERAIEEYGLTVTGGSDAHDEVLGRAGLDRDEYRAFRNAVSL</sequence>
<evidence type="ECO:0000259" key="1">
    <source>
        <dbReference type="SMART" id="SM00481"/>
    </source>
</evidence>
<organism evidence="2 3">
    <name type="scientific">Halomarina oriensis</name>
    <dbReference type="NCBI Taxonomy" id="671145"/>
    <lineage>
        <taxon>Archaea</taxon>
        <taxon>Methanobacteriati</taxon>
        <taxon>Methanobacteriota</taxon>
        <taxon>Stenosarchaea group</taxon>
        <taxon>Halobacteria</taxon>
        <taxon>Halobacteriales</taxon>
        <taxon>Natronomonadaceae</taxon>
        <taxon>Halomarina</taxon>
    </lineage>
</organism>
<dbReference type="InterPro" id="IPR016195">
    <property type="entry name" value="Pol/histidinol_Pase-like"/>
</dbReference>
<evidence type="ECO:0000313" key="2">
    <source>
        <dbReference type="EMBL" id="MWG34400.1"/>
    </source>
</evidence>
<dbReference type="InterPro" id="IPR003141">
    <property type="entry name" value="Pol/His_phosphatase_N"/>
</dbReference>
<proteinExistence type="predicted"/>
<name>A0A6B0GIE8_9EURY</name>
<evidence type="ECO:0000313" key="3">
    <source>
        <dbReference type="Proteomes" id="UP000451471"/>
    </source>
</evidence>
<dbReference type="OrthoDB" id="196608at2157"/>
<dbReference type="GO" id="GO:0035312">
    <property type="term" value="F:5'-3' DNA exonuclease activity"/>
    <property type="evidence" value="ECO:0007669"/>
    <property type="project" value="TreeGrafter"/>
</dbReference>
<dbReference type="Pfam" id="PF02811">
    <property type="entry name" value="PHP"/>
    <property type="match status" value="1"/>
</dbReference>
<keyword evidence="3" id="KW-1185">Reference proteome</keyword>
<dbReference type="Gene3D" id="1.10.150.650">
    <property type="match status" value="1"/>
</dbReference>
<comment type="caution">
    <text evidence="2">The sequence shown here is derived from an EMBL/GenBank/DDBJ whole genome shotgun (WGS) entry which is preliminary data.</text>
</comment>
<dbReference type="RefSeq" id="WP_158204086.1">
    <property type="nucleotide sequence ID" value="NZ_WSZK01000015.1"/>
</dbReference>
<dbReference type="Gene3D" id="3.20.20.140">
    <property type="entry name" value="Metal-dependent hydrolases"/>
    <property type="match status" value="1"/>
</dbReference>
<dbReference type="InterPro" id="IPR004013">
    <property type="entry name" value="PHP_dom"/>
</dbReference>
<dbReference type="PANTHER" id="PTHR42924:SF18">
    <property type="entry name" value="POLYMERASE_HISTIDINOL PHOSPHATASE N-TERMINAL DOMAIN-CONTAINING PROTEIN"/>
    <property type="match status" value="1"/>
</dbReference>
<dbReference type="PANTHER" id="PTHR42924">
    <property type="entry name" value="EXONUCLEASE"/>
    <property type="match status" value="1"/>
</dbReference>
<dbReference type="AlphaFoldDB" id="A0A6B0GIE8"/>